<keyword evidence="2" id="KW-1133">Transmembrane helix</keyword>
<organism evidence="4 5">
    <name type="scientific">Ceratotherium simum simum</name>
    <name type="common">Southern white rhinoceros</name>
    <dbReference type="NCBI Taxonomy" id="73337"/>
    <lineage>
        <taxon>Eukaryota</taxon>
        <taxon>Metazoa</taxon>
        <taxon>Chordata</taxon>
        <taxon>Craniata</taxon>
        <taxon>Vertebrata</taxon>
        <taxon>Euteleostomi</taxon>
        <taxon>Mammalia</taxon>
        <taxon>Eutheria</taxon>
        <taxon>Laurasiatheria</taxon>
        <taxon>Perissodactyla</taxon>
        <taxon>Rhinocerotidae</taxon>
        <taxon>Ceratotherium</taxon>
    </lineage>
</organism>
<feature type="signal peptide" evidence="3">
    <location>
        <begin position="1"/>
        <end position="17"/>
    </location>
</feature>
<gene>
    <name evidence="5" type="primary">LOC101387263</name>
</gene>
<evidence type="ECO:0000313" key="5">
    <source>
        <dbReference type="RefSeq" id="XP_004441715.1"/>
    </source>
</evidence>
<evidence type="ECO:0000256" key="2">
    <source>
        <dbReference type="SAM" id="Phobius"/>
    </source>
</evidence>
<feature type="region of interest" description="Disordered" evidence="1">
    <location>
        <begin position="83"/>
        <end position="169"/>
    </location>
</feature>
<dbReference type="PANTHER" id="PTHR37340">
    <property type="entry name" value="GENE 7073-RELATED"/>
    <property type="match status" value="1"/>
</dbReference>
<dbReference type="GeneID" id="101387263"/>
<feature type="chain" id="PRO_5047318023" evidence="3">
    <location>
        <begin position="18"/>
        <end position="362"/>
    </location>
</feature>
<keyword evidence="4" id="KW-1185">Reference proteome</keyword>
<evidence type="ECO:0000256" key="1">
    <source>
        <dbReference type="SAM" id="MobiDB-lite"/>
    </source>
</evidence>
<dbReference type="PANTHER" id="PTHR37340:SF1">
    <property type="entry name" value="GENE 7073-RELATED"/>
    <property type="match status" value="1"/>
</dbReference>
<reference evidence="5" key="1">
    <citation type="submission" date="2025-08" db="UniProtKB">
        <authorList>
            <consortium name="RefSeq"/>
        </authorList>
    </citation>
    <scope>IDENTIFICATION</scope>
</reference>
<keyword evidence="2" id="KW-0472">Membrane</keyword>
<sequence>MNLFIYVLLLSIGTNSCLNTNQSDGSSTTGAKHPESMETKMDSFRKHLLIIIIGVMIVTFVFTCICFLHYNFMSDNAPKARRVKEKGVAPKSSRSSKISFSESKRARPCSPEKQPMLSGIDKLSGLSSPEKSSIPSSAEKLIRPSSRRKSSKSSSSGKVFRPPQLKKSRRMCHLEKSHNLAQAHKLVSQISSSYPNKVVRPPCPASLQCTVGPTKPPCLPSPQNQILPPKPFGLQKLIKSPRHPNLKRSVSTGRADMSSTPQLVKPCRWYKEKCLVCGTSSEPLINDISEAKEKNAQYPPFPRELKSFSESFHKVDSRHNACCDNVSDSDRMTYDSDDSEREITFICNIKHNEVIPKGMQNN</sequence>
<feature type="transmembrane region" description="Helical" evidence="2">
    <location>
        <begin position="49"/>
        <end position="72"/>
    </location>
</feature>
<feature type="compositionally biased region" description="Low complexity" evidence="1">
    <location>
        <begin position="91"/>
        <end position="101"/>
    </location>
</feature>
<proteinExistence type="predicted"/>
<dbReference type="Proteomes" id="UP000694910">
    <property type="component" value="Unplaced"/>
</dbReference>
<keyword evidence="3" id="KW-0732">Signal</keyword>
<evidence type="ECO:0000313" key="4">
    <source>
        <dbReference type="Proteomes" id="UP000694910"/>
    </source>
</evidence>
<protein>
    <submittedName>
        <fullName evidence="5">Uncharacterized protein CXorf66 homolog</fullName>
    </submittedName>
</protein>
<evidence type="ECO:0000256" key="3">
    <source>
        <dbReference type="SAM" id="SignalP"/>
    </source>
</evidence>
<name>A0ABM0I6Y0_CERSS</name>
<feature type="compositionally biased region" description="Low complexity" evidence="1">
    <location>
        <begin position="122"/>
        <end position="137"/>
    </location>
</feature>
<accession>A0ABM0I6Y0</accession>
<keyword evidence="2" id="KW-0812">Transmembrane</keyword>
<dbReference type="RefSeq" id="XP_004441715.1">
    <property type="nucleotide sequence ID" value="XM_004441658.2"/>
</dbReference>
<dbReference type="InterPro" id="IPR038873">
    <property type="entry name" value="CXorf66"/>
</dbReference>